<proteinExistence type="predicted"/>
<dbReference type="Proteomes" id="UP000593576">
    <property type="component" value="Unassembled WGS sequence"/>
</dbReference>
<keyword evidence="3" id="KW-1185">Reference proteome</keyword>
<evidence type="ECO:0000313" key="2">
    <source>
        <dbReference type="EMBL" id="MBA0878676.1"/>
    </source>
</evidence>
<evidence type="ECO:0000256" key="1">
    <source>
        <dbReference type="SAM" id="MobiDB-lite"/>
    </source>
</evidence>
<feature type="region of interest" description="Disordered" evidence="1">
    <location>
        <begin position="1"/>
        <end position="22"/>
    </location>
</feature>
<reference evidence="2 3" key="1">
    <citation type="journal article" date="2019" name="Genome Biol. Evol.">
        <title>Insights into the evolution of the New World diploid cottons (Gossypium, subgenus Houzingenia) based on genome sequencing.</title>
        <authorList>
            <person name="Grover C.E."/>
            <person name="Arick M.A. 2nd"/>
            <person name="Thrash A."/>
            <person name="Conover J.L."/>
            <person name="Sanders W.S."/>
            <person name="Peterson D.G."/>
            <person name="Frelichowski J.E."/>
            <person name="Scheffler J.A."/>
            <person name="Scheffler B.E."/>
            <person name="Wendel J.F."/>
        </authorList>
    </citation>
    <scope>NUCLEOTIDE SEQUENCE [LARGE SCALE GENOMIC DNA]</scope>
    <source>
        <strain evidence="2">1</strain>
        <tissue evidence="2">Leaf</tissue>
    </source>
</reference>
<sequence length="37" mass="4058">MMNGGSEGSMTISPNEATKAVRAEEDLDNLKIDYKKL</sequence>
<comment type="caution">
    <text evidence="2">The sequence shown here is derived from an EMBL/GenBank/DDBJ whole genome shotgun (WGS) entry which is preliminary data.</text>
</comment>
<dbReference type="EMBL" id="JABFAF010272630">
    <property type="protein sequence ID" value="MBA0878676.1"/>
    <property type="molecule type" value="Genomic_DNA"/>
</dbReference>
<evidence type="ECO:0000313" key="3">
    <source>
        <dbReference type="Proteomes" id="UP000593576"/>
    </source>
</evidence>
<dbReference type="AlphaFoldDB" id="A0A7J9N6H8"/>
<organism evidence="2 3">
    <name type="scientific">Gossypium schwendimanii</name>
    <name type="common">Cotton</name>
    <dbReference type="NCBI Taxonomy" id="34291"/>
    <lineage>
        <taxon>Eukaryota</taxon>
        <taxon>Viridiplantae</taxon>
        <taxon>Streptophyta</taxon>
        <taxon>Embryophyta</taxon>
        <taxon>Tracheophyta</taxon>
        <taxon>Spermatophyta</taxon>
        <taxon>Magnoliopsida</taxon>
        <taxon>eudicotyledons</taxon>
        <taxon>Gunneridae</taxon>
        <taxon>Pentapetalae</taxon>
        <taxon>rosids</taxon>
        <taxon>malvids</taxon>
        <taxon>Malvales</taxon>
        <taxon>Malvaceae</taxon>
        <taxon>Malvoideae</taxon>
        <taxon>Gossypium</taxon>
    </lineage>
</organism>
<accession>A0A7J9N6H8</accession>
<gene>
    <name evidence="2" type="ORF">Goshw_014871</name>
</gene>
<protein>
    <submittedName>
        <fullName evidence="2">Uncharacterized protein</fullName>
    </submittedName>
</protein>
<name>A0A7J9N6H8_GOSSC</name>